<keyword evidence="9" id="KW-0812">Transmembrane</keyword>
<dbReference type="EMBL" id="JACHLY010000001">
    <property type="protein sequence ID" value="MBB6000477.1"/>
    <property type="molecule type" value="Genomic_DNA"/>
</dbReference>
<dbReference type="Proteomes" id="UP000578077">
    <property type="component" value="Unassembled WGS sequence"/>
</dbReference>
<dbReference type="GO" id="GO:0000155">
    <property type="term" value="F:phosphorelay sensor kinase activity"/>
    <property type="evidence" value="ECO:0007669"/>
    <property type="project" value="InterPro"/>
</dbReference>
<evidence type="ECO:0000256" key="5">
    <source>
        <dbReference type="ARBA" id="ARBA00022741"/>
    </source>
</evidence>
<evidence type="ECO:0000256" key="1">
    <source>
        <dbReference type="ARBA" id="ARBA00000085"/>
    </source>
</evidence>
<accession>A0A841E908</accession>
<organism evidence="12 13">
    <name type="scientific">Streptomonospora salina</name>
    <dbReference type="NCBI Taxonomy" id="104205"/>
    <lineage>
        <taxon>Bacteria</taxon>
        <taxon>Bacillati</taxon>
        <taxon>Actinomycetota</taxon>
        <taxon>Actinomycetes</taxon>
        <taxon>Streptosporangiales</taxon>
        <taxon>Nocardiopsidaceae</taxon>
        <taxon>Streptomonospora</taxon>
    </lineage>
</organism>
<evidence type="ECO:0000313" key="13">
    <source>
        <dbReference type="Proteomes" id="UP000578077"/>
    </source>
</evidence>
<evidence type="ECO:0000256" key="3">
    <source>
        <dbReference type="ARBA" id="ARBA00022553"/>
    </source>
</evidence>
<feature type="domain" description="Histidine kinase/HSP90-like ATPase" evidence="10">
    <location>
        <begin position="326"/>
        <end position="410"/>
    </location>
</feature>
<dbReference type="InterPro" id="IPR011712">
    <property type="entry name" value="Sig_transdc_His_kin_sub3_dim/P"/>
</dbReference>
<feature type="transmembrane region" description="Helical" evidence="9">
    <location>
        <begin position="57"/>
        <end position="79"/>
    </location>
</feature>
<keyword evidence="3" id="KW-0597">Phosphoprotein</keyword>
<keyword evidence="9" id="KW-1133">Transmembrane helix</keyword>
<evidence type="ECO:0000256" key="6">
    <source>
        <dbReference type="ARBA" id="ARBA00022777"/>
    </source>
</evidence>
<feature type="transmembrane region" description="Helical" evidence="9">
    <location>
        <begin position="157"/>
        <end position="182"/>
    </location>
</feature>
<evidence type="ECO:0000256" key="9">
    <source>
        <dbReference type="SAM" id="Phobius"/>
    </source>
</evidence>
<gene>
    <name evidence="12" type="ORF">HNR25_004228</name>
</gene>
<proteinExistence type="predicted"/>
<dbReference type="GO" id="GO:0016020">
    <property type="term" value="C:membrane"/>
    <property type="evidence" value="ECO:0007669"/>
    <property type="project" value="InterPro"/>
</dbReference>
<evidence type="ECO:0000259" key="10">
    <source>
        <dbReference type="Pfam" id="PF02518"/>
    </source>
</evidence>
<protein>
    <recommendedName>
        <fullName evidence="2">histidine kinase</fullName>
        <ecNumber evidence="2">2.7.13.3</ecNumber>
    </recommendedName>
</protein>
<name>A0A841E908_9ACTN</name>
<evidence type="ECO:0000256" key="4">
    <source>
        <dbReference type="ARBA" id="ARBA00022679"/>
    </source>
</evidence>
<dbReference type="PANTHER" id="PTHR24421:SF10">
    <property type="entry name" value="NITRATE_NITRITE SENSOR PROTEIN NARQ"/>
    <property type="match status" value="1"/>
</dbReference>
<feature type="transmembrane region" description="Helical" evidence="9">
    <location>
        <begin position="91"/>
        <end position="115"/>
    </location>
</feature>
<dbReference type="CDD" id="cd16917">
    <property type="entry name" value="HATPase_UhpB-NarQ-NarX-like"/>
    <property type="match status" value="1"/>
</dbReference>
<feature type="transmembrane region" description="Helical" evidence="9">
    <location>
        <begin position="122"/>
        <end position="145"/>
    </location>
</feature>
<dbReference type="GO" id="GO:0005524">
    <property type="term" value="F:ATP binding"/>
    <property type="evidence" value="ECO:0007669"/>
    <property type="project" value="UniProtKB-KW"/>
</dbReference>
<evidence type="ECO:0000256" key="2">
    <source>
        <dbReference type="ARBA" id="ARBA00012438"/>
    </source>
</evidence>
<dbReference type="PANTHER" id="PTHR24421">
    <property type="entry name" value="NITRATE/NITRITE SENSOR PROTEIN NARX-RELATED"/>
    <property type="match status" value="1"/>
</dbReference>
<dbReference type="Gene3D" id="1.20.5.1930">
    <property type="match status" value="1"/>
</dbReference>
<dbReference type="AlphaFoldDB" id="A0A841E908"/>
<reference evidence="12 13" key="1">
    <citation type="submission" date="2020-08" db="EMBL/GenBank/DDBJ databases">
        <title>Sequencing the genomes of 1000 actinobacteria strains.</title>
        <authorList>
            <person name="Klenk H.-P."/>
        </authorList>
    </citation>
    <scope>NUCLEOTIDE SEQUENCE [LARGE SCALE GENOMIC DNA]</scope>
    <source>
        <strain evidence="12 13">DSM 44593</strain>
    </source>
</reference>
<evidence type="ECO:0000256" key="8">
    <source>
        <dbReference type="ARBA" id="ARBA00023012"/>
    </source>
</evidence>
<comment type="caution">
    <text evidence="12">The sequence shown here is derived from an EMBL/GenBank/DDBJ whole genome shotgun (WGS) entry which is preliminary data.</text>
</comment>
<dbReference type="RefSeq" id="WP_246463794.1">
    <property type="nucleotide sequence ID" value="NZ_BAABKT010000032.1"/>
</dbReference>
<keyword evidence="5" id="KW-0547">Nucleotide-binding</keyword>
<dbReference type="GO" id="GO:0046983">
    <property type="term" value="F:protein dimerization activity"/>
    <property type="evidence" value="ECO:0007669"/>
    <property type="project" value="InterPro"/>
</dbReference>
<dbReference type="InterPro" id="IPR036890">
    <property type="entry name" value="HATPase_C_sf"/>
</dbReference>
<keyword evidence="4" id="KW-0808">Transferase</keyword>
<keyword evidence="8" id="KW-0902">Two-component regulatory system</keyword>
<dbReference type="InterPro" id="IPR050482">
    <property type="entry name" value="Sensor_HK_TwoCompSys"/>
</dbReference>
<dbReference type="Pfam" id="PF07730">
    <property type="entry name" value="HisKA_3"/>
    <property type="match status" value="1"/>
</dbReference>
<evidence type="ECO:0000256" key="7">
    <source>
        <dbReference type="ARBA" id="ARBA00022840"/>
    </source>
</evidence>
<feature type="domain" description="Signal transduction histidine kinase subgroup 3 dimerisation and phosphoacceptor" evidence="11">
    <location>
        <begin position="217"/>
        <end position="283"/>
    </location>
</feature>
<sequence>MSDGGTPRDLSRWIEFSGSGPPRVLNVFFWGTAMLVLAVHVNAILGEGTTIAPDWVLADGLLASGLLSMVPICVLWPLLAWHRSASAPRKAASCVFLFSALLPLPIGGIAAVILVSLSIGNAAAVFGMAGGIGYAASATLFALAVSLANPALSLVNALASSSVMLFLCLAMLVVFGALMQAWRRAEETRRLLAELERAHGELRRYAERTRELTVAEERARMAREMHDSIGHYLTIVNMGLANAQRFRSARPDDAWQEVSDAQALTQEALADARRWVRALKPLQLDGRAGIEAMRALAQSFSGAGAAVRFNSLGRWPDTDEATELICYRTLQEGITNALRHSDADRIEAVVDCTGEEVDLSVIDNGGGAAGAAEGFGLSGLRERVEEAGGRLLARSPAEGGFELVASVPVENRGAEREPA</sequence>
<keyword evidence="7" id="KW-0067">ATP-binding</keyword>
<dbReference type="SUPFAM" id="SSF55874">
    <property type="entry name" value="ATPase domain of HSP90 chaperone/DNA topoisomerase II/histidine kinase"/>
    <property type="match status" value="1"/>
</dbReference>
<dbReference type="InterPro" id="IPR003594">
    <property type="entry name" value="HATPase_dom"/>
</dbReference>
<keyword evidence="9" id="KW-0472">Membrane</keyword>
<dbReference type="Gene3D" id="3.30.565.10">
    <property type="entry name" value="Histidine kinase-like ATPase, C-terminal domain"/>
    <property type="match status" value="1"/>
</dbReference>
<keyword evidence="6 12" id="KW-0418">Kinase</keyword>
<dbReference type="Pfam" id="PF02518">
    <property type="entry name" value="HATPase_c"/>
    <property type="match status" value="1"/>
</dbReference>
<evidence type="ECO:0000259" key="11">
    <source>
        <dbReference type="Pfam" id="PF07730"/>
    </source>
</evidence>
<keyword evidence="13" id="KW-1185">Reference proteome</keyword>
<dbReference type="EC" id="2.7.13.3" evidence="2"/>
<feature type="transmembrane region" description="Helical" evidence="9">
    <location>
        <begin position="27"/>
        <end position="45"/>
    </location>
</feature>
<comment type="catalytic activity">
    <reaction evidence="1">
        <text>ATP + protein L-histidine = ADP + protein N-phospho-L-histidine.</text>
        <dbReference type="EC" id="2.7.13.3"/>
    </reaction>
</comment>
<evidence type="ECO:0000313" key="12">
    <source>
        <dbReference type="EMBL" id="MBB6000477.1"/>
    </source>
</evidence>